<keyword evidence="6" id="KW-1185">Reference proteome</keyword>
<dbReference type="GO" id="GO:1900150">
    <property type="term" value="P:regulation of defense response to fungus"/>
    <property type="evidence" value="ECO:0007669"/>
    <property type="project" value="InterPro"/>
</dbReference>
<feature type="region of interest" description="Disordered" evidence="2">
    <location>
        <begin position="635"/>
        <end position="661"/>
    </location>
</feature>
<keyword evidence="1" id="KW-0175">Coiled coil</keyword>
<comment type="caution">
    <text evidence="5">The sequence shown here is derived from an EMBL/GenBank/DDBJ whole genome shotgun (WGS) entry which is preliminary data.</text>
</comment>
<sequence length="878" mass="96636">MEEEEGGGAKVRVVRCPKCDKLLPELANFTVYRCGGCNATLQAKKQSAASEDSPVSSGDFENLEKDSEKKKVVIAAGSGAEMQSDKFEFGNEAPRFNKCCSDRLAIGNGKCDVLKEVESPRVDSPHIVKAEARDGVHHYPSKSSINSSCDHVGGPENRRLEDDHESRTHMLCSSEQSKLLQSKARDNEAIRAILAFPPTPTKHRADIIESSRKGPDGIGLLEQDRAEILRKLDELRDQLRRSSEVAEEPKERVNFNGMAASSSSDVPNSRACWIPGGSSTLNCNPSYIYPFSNEQKAQFYPAALMQSGANGFREAAVPCSLAPFHRHGQYLPRPSNNYLYGQLQPDPVIPYHNEGFYHQLSCSCMHCCNVQFPPSQFSNSVLSNNRVSPHPMGSQGFYAMDGSSIFGSQGHKHRVPNGPHCYEPHNHPKTTFTRKERRPCHPFGGAAPFIVCCNCSELLQIPEGILQKGKHRHNLRCGSCSQLISFELDGRRLTSSNNASTWQTSSANNNNSSGGAKDVLQCHGKINRHQVMSCTTDYDSPSYNHLGVADEKIVLPSFPISRNEKVRQECGENPSDSEKLYGLCTSSNSSDGAVSPDSVIFQRDVPSSTELPAEGEAITRVPSLPLCEHFGYASRNQVGDDSGSGSRSKRSDQEKVISLKGNFKQNSVKDVPVATERDFSADDYPQAGFSQDSWEAKNDEDEPRVSKDGESFFAGLIKKSFRDFSRFNQPVENGRSKVLVNGHLISARLVKKAEKFAGPVHAGEYWYDYRAGFWGVTGHACLGIIPPFIEEFNYPMHKNCAGGNTGVLVNGRELHENDLTLLASRGLPVVEGRAYIIEISGKVWDEETGEELDSLGKLAPTVERMKRGFGMRASRAVV</sequence>
<reference evidence="5 6" key="1">
    <citation type="journal article" date="2020" name="Nat. Food">
        <title>A phased Vanilla planifolia genome enables genetic improvement of flavour and production.</title>
        <authorList>
            <person name="Hasing T."/>
            <person name="Tang H."/>
            <person name="Brym M."/>
            <person name="Khazi F."/>
            <person name="Huang T."/>
            <person name="Chambers A.H."/>
        </authorList>
    </citation>
    <scope>NUCLEOTIDE SEQUENCE [LARGE SCALE GENOMIC DNA]</scope>
    <source>
        <tissue evidence="5">Leaf</tissue>
    </source>
</reference>
<name>A0A835RVX8_VANPL</name>
<feature type="region of interest" description="Disordered" evidence="2">
    <location>
        <begin position="682"/>
        <end position="707"/>
    </location>
</feature>
<dbReference type="AlphaFoldDB" id="A0A835RVX8"/>
<evidence type="ECO:0000259" key="3">
    <source>
        <dbReference type="Pfam" id="PF11331"/>
    </source>
</evidence>
<dbReference type="PANTHER" id="PTHR31105:SF42">
    <property type="entry name" value="OS02G0258300 PROTEIN"/>
    <property type="match status" value="1"/>
</dbReference>
<organism evidence="5 6">
    <name type="scientific">Vanilla planifolia</name>
    <name type="common">Vanilla</name>
    <dbReference type="NCBI Taxonomy" id="51239"/>
    <lineage>
        <taxon>Eukaryota</taxon>
        <taxon>Viridiplantae</taxon>
        <taxon>Streptophyta</taxon>
        <taxon>Embryophyta</taxon>
        <taxon>Tracheophyta</taxon>
        <taxon>Spermatophyta</taxon>
        <taxon>Magnoliopsida</taxon>
        <taxon>Liliopsida</taxon>
        <taxon>Asparagales</taxon>
        <taxon>Orchidaceae</taxon>
        <taxon>Vanilloideae</taxon>
        <taxon>Vanilleae</taxon>
        <taxon>Vanilla</taxon>
    </lineage>
</organism>
<dbReference type="InterPro" id="IPR040244">
    <property type="entry name" value="EDR4-like"/>
</dbReference>
<proteinExistence type="predicted"/>
<feature type="domain" description="Enhanced disease resistance 4-like N-terminal" evidence="4">
    <location>
        <begin position="10"/>
        <end position="43"/>
    </location>
</feature>
<protein>
    <recommendedName>
        <fullName evidence="7">Zinc-ribbon domain-containing protein</fullName>
    </recommendedName>
</protein>
<dbReference type="EMBL" id="JADCNL010000001">
    <property type="protein sequence ID" value="KAG0499296.1"/>
    <property type="molecule type" value="Genomic_DNA"/>
</dbReference>
<evidence type="ECO:0000259" key="4">
    <source>
        <dbReference type="Pfam" id="PF22910"/>
    </source>
</evidence>
<dbReference type="PANTHER" id="PTHR31105">
    <property type="entry name" value="EXTRA-LARGE G-PROTEIN-LIKE"/>
    <property type="match status" value="1"/>
</dbReference>
<dbReference type="InterPro" id="IPR055126">
    <property type="entry name" value="EDR4-like_N"/>
</dbReference>
<accession>A0A835RVX8</accession>
<dbReference type="InterPro" id="IPR021480">
    <property type="entry name" value="Zinc_ribbon_12"/>
</dbReference>
<evidence type="ECO:0000256" key="2">
    <source>
        <dbReference type="SAM" id="MobiDB-lite"/>
    </source>
</evidence>
<feature type="region of interest" description="Disordered" evidence="2">
    <location>
        <begin position="136"/>
        <end position="163"/>
    </location>
</feature>
<evidence type="ECO:0000256" key="1">
    <source>
        <dbReference type="SAM" id="Coils"/>
    </source>
</evidence>
<dbReference type="Pfam" id="PF22910">
    <property type="entry name" value="EDR4-like_1st"/>
    <property type="match status" value="1"/>
</dbReference>
<dbReference type="Pfam" id="PF11331">
    <property type="entry name" value="Zn_ribbon_12"/>
    <property type="match status" value="1"/>
</dbReference>
<feature type="coiled-coil region" evidence="1">
    <location>
        <begin position="218"/>
        <end position="245"/>
    </location>
</feature>
<evidence type="ECO:0008006" key="7">
    <source>
        <dbReference type="Google" id="ProtNLM"/>
    </source>
</evidence>
<evidence type="ECO:0000313" key="5">
    <source>
        <dbReference type="EMBL" id="KAG0499296.1"/>
    </source>
</evidence>
<feature type="domain" description="Probable zinc-ribbon" evidence="3">
    <location>
        <begin position="445"/>
        <end position="488"/>
    </location>
</feature>
<evidence type="ECO:0000313" key="6">
    <source>
        <dbReference type="Proteomes" id="UP000636800"/>
    </source>
</evidence>
<gene>
    <name evidence="5" type="ORF">HPP92_003987</name>
</gene>
<dbReference type="Proteomes" id="UP000636800">
    <property type="component" value="Chromosome 1"/>
</dbReference>